<dbReference type="Gene3D" id="1.25.40.10">
    <property type="entry name" value="Tetratricopeptide repeat domain"/>
    <property type="match status" value="1"/>
</dbReference>
<proteinExistence type="predicted"/>
<evidence type="ECO:0000256" key="2">
    <source>
        <dbReference type="SAM" id="SignalP"/>
    </source>
</evidence>
<evidence type="ECO:0000313" key="4">
    <source>
        <dbReference type="Proteomes" id="UP000294599"/>
    </source>
</evidence>
<feature type="region of interest" description="Disordered" evidence="1">
    <location>
        <begin position="144"/>
        <end position="168"/>
    </location>
</feature>
<feature type="signal peptide" evidence="2">
    <location>
        <begin position="1"/>
        <end position="17"/>
    </location>
</feature>
<protein>
    <recommendedName>
        <fullName evidence="5">Tetratricopeptide repeat protein</fullName>
    </recommendedName>
</protein>
<dbReference type="AlphaFoldDB" id="A0A4R3LKK9"/>
<evidence type="ECO:0000313" key="3">
    <source>
        <dbReference type="EMBL" id="TCT00734.1"/>
    </source>
</evidence>
<evidence type="ECO:0008006" key="5">
    <source>
        <dbReference type="Google" id="ProtNLM"/>
    </source>
</evidence>
<keyword evidence="2" id="KW-0732">Signal</keyword>
<comment type="caution">
    <text evidence="3">The sequence shown here is derived from an EMBL/GenBank/DDBJ whole genome shotgun (WGS) entry which is preliminary data.</text>
</comment>
<sequence>MSRMRTALVSLSLSLLAACGREIVRETPPPPAAPPVNVIAVIRDGAAEYRGEFHVEVIRDADITHAIEEASRAEMRGDRRAAEEALRGALDDPEARQRYAELLLARGQAAEAERLAREAWEAGAKVGEWCARSWLTVAEARRMQNAPNGAEQARERARGCMPPKVERY</sequence>
<dbReference type="RefSeq" id="WP_132577189.1">
    <property type="nucleotide sequence ID" value="NZ_JBHLWF010000013.1"/>
</dbReference>
<reference evidence="3 4" key="1">
    <citation type="submission" date="2019-03" db="EMBL/GenBank/DDBJ databases">
        <title>Genomic Encyclopedia of Type Strains, Phase IV (KMG-IV): sequencing the most valuable type-strain genomes for metagenomic binning, comparative biology and taxonomic classification.</title>
        <authorList>
            <person name="Goeker M."/>
        </authorList>
    </citation>
    <scope>NUCLEOTIDE SEQUENCE [LARGE SCALE GENOMIC DNA]</scope>
    <source>
        <strain evidence="3 4">DSM 21944</strain>
    </source>
</reference>
<dbReference type="SUPFAM" id="SSF48452">
    <property type="entry name" value="TPR-like"/>
    <property type="match status" value="1"/>
</dbReference>
<evidence type="ECO:0000256" key="1">
    <source>
        <dbReference type="SAM" id="MobiDB-lite"/>
    </source>
</evidence>
<organism evidence="3 4">
    <name type="scientific">Pseudofulvimonas gallinarii</name>
    <dbReference type="NCBI Taxonomy" id="634155"/>
    <lineage>
        <taxon>Bacteria</taxon>
        <taxon>Pseudomonadati</taxon>
        <taxon>Pseudomonadota</taxon>
        <taxon>Gammaproteobacteria</taxon>
        <taxon>Lysobacterales</taxon>
        <taxon>Rhodanobacteraceae</taxon>
        <taxon>Pseudofulvimonas</taxon>
    </lineage>
</organism>
<gene>
    <name evidence="3" type="ORF">EDC25_10299</name>
</gene>
<dbReference type="PROSITE" id="PS51257">
    <property type="entry name" value="PROKAR_LIPOPROTEIN"/>
    <property type="match status" value="1"/>
</dbReference>
<dbReference type="InterPro" id="IPR011990">
    <property type="entry name" value="TPR-like_helical_dom_sf"/>
</dbReference>
<dbReference type="EMBL" id="SMAF01000002">
    <property type="protein sequence ID" value="TCT00734.1"/>
    <property type="molecule type" value="Genomic_DNA"/>
</dbReference>
<keyword evidence="4" id="KW-1185">Reference proteome</keyword>
<dbReference type="Proteomes" id="UP000294599">
    <property type="component" value="Unassembled WGS sequence"/>
</dbReference>
<name>A0A4R3LKK9_9GAMM</name>
<feature type="compositionally biased region" description="Basic and acidic residues" evidence="1">
    <location>
        <begin position="152"/>
        <end position="168"/>
    </location>
</feature>
<accession>A0A4R3LKK9</accession>
<feature type="chain" id="PRO_5020443643" description="Tetratricopeptide repeat protein" evidence="2">
    <location>
        <begin position="18"/>
        <end position="168"/>
    </location>
</feature>